<evidence type="ECO:0000256" key="4">
    <source>
        <dbReference type="ARBA" id="ARBA00048462"/>
    </source>
</evidence>
<dbReference type="SUPFAM" id="SSF52151">
    <property type="entry name" value="FabD/lysophospholipase-like"/>
    <property type="match status" value="1"/>
</dbReference>
<dbReference type="PANTHER" id="PTHR42681:SF1">
    <property type="entry name" value="MALONYL-COA-ACYL CARRIER PROTEIN TRANSACYLASE, MITOCHONDRIAL"/>
    <property type="match status" value="1"/>
</dbReference>
<dbReference type="InterPro" id="IPR016035">
    <property type="entry name" value="Acyl_Trfase/lysoPLipase"/>
</dbReference>
<dbReference type="SMART" id="SM00827">
    <property type="entry name" value="PKS_AT"/>
    <property type="match status" value="1"/>
</dbReference>
<keyword evidence="7" id="KW-1185">Reference proteome</keyword>
<dbReference type="Proteomes" id="UP000788993">
    <property type="component" value="Unassembled WGS sequence"/>
</dbReference>
<dbReference type="InterPro" id="IPR016036">
    <property type="entry name" value="Malonyl_transacylase_ACP-bd"/>
</dbReference>
<reference evidence="6" key="1">
    <citation type="journal article" date="2021" name="Open Biol.">
        <title>Shared evolutionary footprints suggest mitochondrial oxidative damage underlies multiple complex I losses in fungi.</title>
        <authorList>
            <person name="Schikora-Tamarit M.A."/>
            <person name="Marcet-Houben M."/>
            <person name="Nosek J."/>
            <person name="Gabaldon T."/>
        </authorList>
    </citation>
    <scope>NUCLEOTIDE SEQUENCE</scope>
    <source>
        <strain evidence="6">NCAIM Y.01608</strain>
    </source>
</reference>
<accession>A0A9P8PUK3</accession>
<feature type="domain" description="Malonyl-CoA:ACP transacylase (MAT)" evidence="5">
    <location>
        <begin position="15"/>
        <end position="316"/>
    </location>
</feature>
<name>A0A9P8PUK3_9ASCO</name>
<comment type="catalytic activity">
    <reaction evidence="4">
        <text>holo-[ACP] + malonyl-CoA = malonyl-[ACP] + CoA</text>
        <dbReference type="Rhea" id="RHEA:41792"/>
        <dbReference type="Rhea" id="RHEA-COMP:9623"/>
        <dbReference type="Rhea" id="RHEA-COMP:9685"/>
        <dbReference type="ChEBI" id="CHEBI:57287"/>
        <dbReference type="ChEBI" id="CHEBI:57384"/>
        <dbReference type="ChEBI" id="CHEBI:64479"/>
        <dbReference type="ChEBI" id="CHEBI:78449"/>
        <dbReference type="EC" id="2.3.1.39"/>
    </reaction>
</comment>
<organism evidence="6 7">
    <name type="scientific">Ogataea polymorpha</name>
    <dbReference type="NCBI Taxonomy" id="460523"/>
    <lineage>
        <taxon>Eukaryota</taxon>
        <taxon>Fungi</taxon>
        <taxon>Dikarya</taxon>
        <taxon>Ascomycota</taxon>
        <taxon>Saccharomycotina</taxon>
        <taxon>Pichiomycetes</taxon>
        <taxon>Pichiales</taxon>
        <taxon>Pichiaceae</taxon>
        <taxon>Ogataea</taxon>
    </lineage>
</organism>
<dbReference type="InterPro" id="IPR050858">
    <property type="entry name" value="Mal-CoA-ACP_Trans/PKS_FabD"/>
</dbReference>
<dbReference type="GO" id="GO:0005739">
    <property type="term" value="C:mitochondrion"/>
    <property type="evidence" value="ECO:0007669"/>
    <property type="project" value="TreeGrafter"/>
</dbReference>
<dbReference type="InterPro" id="IPR001227">
    <property type="entry name" value="Ac_transferase_dom_sf"/>
</dbReference>
<dbReference type="Gene3D" id="3.40.366.10">
    <property type="entry name" value="Malonyl-Coenzyme A Acyl Carrier Protein, domain 2"/>
    <property type="match status" value="1"/>
</dbReference>
<protein>
    <recommendedName>
        <fullName evidence="1">[acyl-carrier-protein] S-malonyltransferase</fullName>
        <ecNumber evidence="1">2.3.1.39</ecNumber>
    </recommendedName>
</protein>
<evidence type="ECO:0000256" key="2">
    <source>
        <dbReference type="ARBA" id="ARBA00022679"/>
    </source>
</evidence>
<proteinExistence type="predicted"/>
<dbReference type="InterPro" id="IPR014043">
    <property type="entry name" value="Acyl_transferase_dom"/>
</dbReference>
<evidence type="ECO:0000256" key="1">
    <source>
        <dbReference type="ARBA" id="ARBA00013258"/>
    </source>
</evidence>
<comment type="caution">
    <text evidence="6">The sequence shown here is derived from an EMBL/GenBank/DDBJ whole genome shotgun (WGS) entry which is preliminary data.</text>
</comment>
<evidence type="ECO:0000256" key="3">
    <source>
        <dbReference type="ARBA" id="ARBA00023315"/>
    </source>
</evidence>
<dbReference type="PANTHER" id="PTHR42681">
    <property type="entry name" value="MALONYL-COA-ACYL CARRIER PROTEIN TRANSACYLASE, MITOCHONDRIAL"/>
    <property type="match status" value="1"/>
</dbReference>
<keyword evidence="3" id="KW-0012">Acyltransferase</keyword>
<dbReference type="Gene3D" id="3.30.70.250">
    <property type="entry name" value="Malonyl-CoA ACP transacylase, ACP-binding"/>
    <property type="match status" value="1"/>
</dbReference>
<dbReference type="EC" id="2.3.1.39" evidence="1"/>
<reference evidence="6" key="2">
    <citation type="submission" date="2021-01" db="EMBL/GenBank/DDBJ databases">
        <authorList>
            <person name="Schikora-Tamarit M.A."/>
        </authorList>
    </citation>
    <scope>NUCLEOTIDE SEQUENCE</scope>
    <source>
        <strain evidence="6">NCAIM Y.01608</strain>
    </source>
</reference>
<gene>
    <name evidence="6" type="ORF">OGATHE_000519</name>
</gene>
<dbReference type="GO" id="GO:0006633">
    <property type="term" value="P:fatty acid biosynthetic process"/>
    <property type="evidence" value="ECO:0007669"/>
    <property type="project" value="TreeGrafter"/>
</dbReference>
<evidence type="ECO:0000259" key="5">
    <source>
        <dbReference type="SMART" id="SM00827"/>
    </source>
</evidence>
<dbReference type="GO" id="GO:0004314">
    <property type="term" value="F:[acyl-carrier-protein] S-malonyltransferase activity"/>
    <property type="evidence" value="ECO:0007669"/>
    <property type="project" value="UniProtKB-EC"/>
</dbReference>
<evidence type="ECO:0000313" key="6">
    <source>
        <dbReference type="EMBL" id="KAH3677865.1"/>
    </source>
</evidence>
<dbReference type="Pfam" id="PF00698">
    <property type="entry name" value="Acyl_transf_1"/>
    <property type="match status" value="1"/>
</dbReference>
<dbReference type="EMBL" id="JAEUBD010000095">
    <property type="protein sequence ID" value="KAH3677865.1"/>
    <property type="molecule type" value="Genomic_DNA"/>
</dbReference>
<evidence type="ECO:0000313" key="7">
    <source>
        <dbReference type="Proteomes" id="UP000788993"/>
    </source>
</evidence>
<keyword evidence="2" id="KW-0808">Transferase</keyword>
<dbReference type="AlphaFoldDB" id="A0A9P8PUK3"/>
<sequence length="341" mass="38133">MSKIFSRLRSTKVLVFPGQGRFDVSSLSTLSKYQNAPVVRTLLAETDRTLPSLRLSEFITDPATALATKNVQLTSIQQPLLILTSYITYHLIRAVKNDNILNNTDFLLGHSVGEICALVAQDSIPFAAGLELAYKRGVLMEKLVEKSGKAYSMQALLFQPTHYKYITQILGEMDVQVSNYNNYQQLVVSGENHELSQKIDQLKARIAKAGVWKTRVHSIDLGVKIPFHNPVLQPIERDLEQLFGKTLHMAHSLGVPMVSNLNGEMVAEVNTQVKNIVQATSKPVQFLKCLETISALDDEFEFISFGDTTAKIIQKYFQDAQKLNNLQAKFSTKTADELLSE</sequence>
<dbReference type="SUPFAM" id="SSF55048">
    <property type="entry name" value="Probable ACP-binding domain of malonyl-CoA ACP transacylase"/>
    <property type="match status" value="1"/>
</dbReference>